<evidence type="ECO:0000313" key="3">
    <source>
        <dbReference type="Proteomes" id="UP001177212"/>
    </source>
</evidence>
<proteinExistence type="predicted"/>
<dbReference type="EMBL" id="JAUYVT010000003">
    <property type="protein sequence ID" value="MDP2563994.1"/>
    <property type="molecule type" value="Genomic_DNA"/>
</dbReference>
<dbReference type="Proteomes" id="UP001177212">
    <property type="component" value="Unassembled WGS sequence"/>
</dbReference>
<organism evidence="2 3">
    <name type="scientific">Pseudoalteromonas marina</name>
    <dbReference type="NCBI Taxonomy" id="267375"/>
    <lineage>
        <taxon>Bacteria</taxon>
        <taxon>Pseudomonadati</taxon>
        <taxon>Pseudomonadota</taxon>
        <taxon>Gammaproteobacteria</taxon>
        <taxon>Alteromonadales</taxon>
        <taxon>Pseudoalteromonadaceae</taxon>
        <taxon>Pseudoalteromonas</taxon>
    </lineage>
</organism>
<evidence type="ECO:0000313" key="2">
    <source>
        <dbReference type="EMBL" id="MDP2563994.1"/>
    </source>
</evidence>
<name>A0ABT9FB33_9GAMM</name>
<sequence>MKATQLCYVFLLLVLLTACDFDNQKGASILKNSNCEPNQECTFPNKVKVWLSDQSLSPETPFTIFSKLPNNTKISQAKLKGITMYMGFIPQQFVQQGDLWQSETMVGICSENNMLWTLELTVINTITSTENTLNYYFYVTY</sequence>
<feature type="chain" id="PRO_5046391472" description="Lipoprotein" evidence="1">
    <location>
        <begin position="21"/>
        <end position="141"/>
    </location>
</feature>
<feature type="signal peptide" evidence="1">
    <location>
        <begin position="1"/>
        <end position="20"/>
    </location>
</feature>
<accession>A0ABT9FB33</accession>
<keyword evidence="3" id="KW-1185">Reference proteome</keyword>
<keyword evidence="1" id="KW-0732">Signal</keyword>
<dbReference type="PROSITE" id="PS51257">
    <property type="entry name" value="PROKAR_LIPOPROTEIN"/>
    <property type="match status" value="1"/>
</dbReference>
<protein>
    <recommendedName>
        <fullName evidence="4">Lipoprotein</fullName>
    </recommendedName>
</protein>
<comment type="caution">
    <text evidence="2">The sequence shown here is derived from an EMBL/GenBank/DDBJ whole genome shotgun (WGS) entry which is preliminary data.</text>
</comment>
<reference evidence="2" key="1">
    <citation type="submission" date="2023-07" db="EMBL/GenBank/DDBJ databases">
        <title>Genome content predicts the carbon catabolic preferences of heterotrophic bacteria.</title>
        <authorList>
            <person name="Gralka M."/>
        </authorList>
    </citation>
    <scope>NUCLEOTIDE SEQUENCE</scope>
    <source>
        <strain evidence="2">4G09</strain>
    </source>
</reference>
<dbReference type="RefSeq" id="WP_305471420.1">
    <property type="nucleotide sequence ID" value="NZ_JAUYVT010000003.1"/>
</dbReference>
<gene>
    <name evidence="2" type="ORF">Q8W34_05080</name>
</gene>
<evidence type="ECO:0000256" key="1">
    <source>
        <dbReference type="SAM" id="SignalP"/>
    </source>
</evidence>
<evidence type="ECO:0008006" key="4">
    <source>
        <dbReference type="Google" id="ProtNLM"/>
    </source>
</evidence>